<proteinExistence type="predicted"/>
<sequence>MTNSRAEPGDDDWVAANKDKIREFAEGDTRAAWVFQRLLDNTDQDKNST</sequence>
<reference evidence="1 2" key="1">
    <citation type="journal article" date="2019" name="Int. J. Syst. Evol. Microbiol.">
        <title>The Global Catalogue of Microorganisms (GCM) 10K type strain sequencing project: providing services to taxonomists for standard genome sequencing and annotation.</title>
        <authorList>
            <consortium name="The Broad Institute Genomics Platform"/>
            <consortium name="The Broad Institute Genome Sequencing Center for Infectious Disease"/>
            <person name="Wu L."/>
            <person name="Ma J."/>
        </authorList>
    </citation>
    <scope>NUCLEOTIDE SEQUENCE [LARGE SCALE GENOMIC DNA]</scope>
    <source>
        <strain evidence="1 2">JCM 16331</strain>
    </source>
</reference>
<dbReference type="AlphaFoldDB" id="A0A830GH83"/>
<protein>
    <submittedName>
        <fullName evidence="1">Uncharacterized protein</fullName>
    </submittedName>
</protein>
<dbReference type="EMBL" id="BMOQ01000015">
    <property type="protein sequence ID" value="GGN26976.1"/>
    <property type="molecule type" value="Genomic_DNA"/>
</dbReference>
<accession>A0A830GH83</accession>
<name>A0A830GH83_9EURY</name>
<dbReference type="RefSeq" id="WP_188880205.1">
    <property type="nucleotide sequence ID" value="NZ_BMOQ01000015.1"/>
</dbReference>
<comment type="caution">
    <text evidence="1">The sequence shown here is derived from an EMBL/GenBank/DDBJ whole genome shotgun (WGS) entry which is preliminary data.</text>
</comment>
<keyword evidence="2" id="KW-1185">Reference proteome</keyword>
<dbReference type="Proteomes" id="UP000608850">
    <property type="component" value="Unassembled WGS sequence"/>
</dbReference>
<evidence type="ECO:0000313" key="2">
    <source>
        <dbReference type="Proteomes" id="UP000608850"/>
    </source>
</evidence>
<organism evidence="1 2">
    <name type="scientific">Halarchaeum nitratireducens</name>
    <dbReference type="NCBI Taxonomy" id="489913"/>
    <lineage>
        <taxon>Archaea</taxon>
        <taxon>Methanobacteriati</taxon>
        <taxon>Methanobacteriota</taxon>
        <taxon>Stenosarchaea group</taxon>
        <taxon>Halobacteria</taxon>
        <taxon>Halobacteriales</taxon>
        <taxon>Halobacteriaceae</taxon>
    </lineage>
</organism>
<gene>
    <name evidence="1" type="ORF">GCM10009021_31850</name>
</gene>
<dbReference type="OrthoDB" id="378853at2157"/>
<evidence type="ECO:0000313" key="1">
    <source>
        <dbReference type="EMBL" id="GGN26976.1"/>
    </source>
</evidence>